<dbReference type="Proteomes" id="UP000605361">
    <property type="component" value="Unassembled WGS sequence"/>
</dbReference>
<name>A0A931A6F7_9ACTN</name>
<dbReference type="EMBL" id="JADOGI010000001">
    <property type="protein sequence ID" value="MBF8184225.1"/>
    <property type="molecule type" value="Genomic_DNA"/>
</dbReference>
<evidence type="ECO:0000313" key="2">
    <source>
        <dbReference type="Proteomes" id="UP000605361"/>
    </source>
</evidence>
<keyword evidence="2" id="KW-1185">Reference proteome</keyword>
<organism evidence="1 2">
    <name type="scientific">Nonomuraea cypriaca</name>
    <dbReference type="NCBI Taxonomy" id="1187855"/>
    <lineage>
        <taxon>Bacteria</taxon>
        <taxon>Bacillati</taxon>
        <taxon>Actinomycetota</taxon>
        <taxon>Actinomycetes</taxon>
        <taxon>Streptosporangiales</taxon>
        <taxon>Streptosporangiaceae</taxon>
        <taxon>Nonomuraea</taxon>
    </lineage>
</organism>
<proteinExistence type="predicted"/>
<dbReference type="RefSeq" id="WP_195893216.1">
    <property type="nucleotide sequence ID" value="NZ_JADOGI010000001.1"/>
</dbReference>
<evidence type="ECO:0000313" key="1">
    <source>
        <dbReference type="EMBL" id="MBF8184225.1"/>
    </source>
</evidence>
<dbReference type="AlphaFoldDB" id="A0A931A6F7"/>
<sequence>MAEAIASDDGYAARDVLGYPAISLTSGPRKALARLVASAGLGAGVLAEPLLGSLITSAQFAAEALARSMLGAAQRA</sequence>
<accession>A0A931A6F7</accession>
<reference evidence="1" key="1">
    <citation type="submission" date="2020-11" db="EMBL/GenBank/DDBJ databases">
        <title>Whole-genome analyses of Nonomuraea sp. K274.</title>
        <authorList>
            <person name="Veyisoglu A."/>
        </authorList>
    </citation>
    <scope>NUCLEOTIDE SEQUENCE</scope>
    <source>
        <strain evidence="1">K274</strain>
    </source>
</reference>
<protein>
    <submittedName>
        <fullName evidence="1">Uncharacterized protein</fullName>
    </submittedName>
</protein>
<gene>
    <name evidence="1" type="ORF">ITP53_00365</name>
</gene>
<comment type="caution">
    <text evidence="1">The sequence shown here is derived from an EMBL/GenBank/DDBJ whole genome shotgun (WGS) entry which is preliminary data.</text>
</comment>